<sequence>MAWTIRFCEEFISEFYTLDDRVQERMLGHLRLLQSSGPALGRPHVDTLNGSRYPNMKELRFTERNAVWRVAFAFDPDRQAVILVAGDKCGVREHRFYQVLIKQADTRFENHLSRGEKDVQDA</sequence>
<accession>A0A7Y7Z728</accession>
<dbReference type="RefSeq" id="WP_046784673.1">
    <property type="nucleotide sequence ID" value="NZ_JACARV010000009.1"/>
</dbReference>
<evidence type="ECO:0000313" key="1">
    <source>
        <dbReference type="EMBL" id="NWC79516.1"/>
    </source>
</evidence>
<dbReference type="EMBL" id="JACARV010000009">
    <property type="protein sequence ID" value="NWC79516.1"/>
    <property type="molecule type" value="Genomic_DNA"/>
</dbReference>
<protein>
    <submittedName>
        <fullName evidence="1">Type II toxin-antitoxin system RelE/ParE family toxin</fullName>
    </submittedName>
</protein>
<gene>
    <name evidence="1" type="ORF">HX798_04345</name>
</gene>
<dbReference type="Proteomes" id="UP000542695">
    <property type="component" value="Unassembled WGS sequence"/>
</dbReference>
<name>A0A7Y7Z728_PSEPU</name>
<comment type="caution">
    <text evidence="1">The sequence shown here is derived from an EMBL/GenBank/DDBJ whole genome shotgun (WGS) entry which is preliminary data.</text>
</comment>
<proteinExistence type="predicted"/>
<dbReference type="InterPro" id="IPR009241">
    <property type="entry name" value="HigB-like"/>
</dbReference>
<organism evidence="1 2">
    <name type="scientific">Pseudomonas putida</name>
    <name type="common">Arthrobacter siderocapsulatus</name>
    <dbReference type="NCBI Taxonomy" id="303"/>
    <lineage>
        <taxon>Bacteria</taxon>
        <taxon>Pseudomonadati</taxon>
        <taxon>Pseudomonadota</taxon>
        <taxon>Gammaproteobacteria</taxon>
        <taxon>Pseudomonadales</taxon>
        <taxon>Pseudomonadaceae</taxon>
        <taxon>Pseudomonas</taxon>
    </lineage>
</organism>
<reference evidence="1 2" key="1">
    <citation type="submission" date="2020-04" db="EMBL/GenBank/DDBJ databases">
        <title>Molecular characterization of pseudomonads from Agaricus bisporus reveal novel blotch 2 pathogens in Western Europe.</title>
        <authorList>
            <person name="Taparia T."/>
            <person name="Krijger M."/>
            <person name="Haynes E."/>
            <person name="Elpinstone J.G."/>
            <person name="Noble R."/>
            <person name="Van Der Wolf J."/>
        </authorList>
    </citation>
    <scope>NUCLEOTIDE SEQUENCE [LARGE SCALE GENOMIC DNA]</scope>
    <source>
        <strain evidence="1 2">P7765</strain>
    </source>
</reference>
<dbReference type="AlphaFoldDB" id="A0A7Y7Z728"/>
<dbReference type="Pfam" id="PF05973">
    <property type="entry name" value="Gp49"/>
    <property type="match status" value="1"/>
</dbReference>
<evidence type="ECO:0000313" key="2">
    <source>
        <dbReference type="Proteomes" id="UP000542695"/>
    </source>
</evidence>